<dbReference type="Proteomes" id="UP000431913">
    <property type="component" value="Unassembled WGS sequence"/>
</dbReference>
<proteinExistence type="predicted"/>
<evidence type="ECO:0000313" key="1">
    <source>
        <dbReference type="EMBL" id="MST91379.1"/>
    </source>
</evidence>
<dbReference type="InterPro" id="IPR025957">
    <property type="entry name" value="Cys_rich_KTR"/>
</dbReference>
<dbReference type="Pfam" id="PF14205">
    <property type="entry name" value="Cys_rich_KTR"/>
    <property type="match status" value="1"/>
</dbReference>
<organism evidence="1 2">
    <name type="scientific">Ruthenibacterium lactatiformans</name>
    <dbReference type="NCBI Taxonomy" id="1550024"/>
    <lineage>
        <taxon>Bacteria</taxon>
        <taxon>Bacillati</taxon>
        <taxon>Bacillota</taxon>
        <taxon>Clostridia</taxon>
        <taxon>Eubacteriales</taxon>
        <taxon>Oscillospiraceae</taxon>
        <taxon>Ruthenibacterium</taxon>
    </lineage>
</organism>
<dbReference type="RefSeq" id="WP_154522093.1">
    <property type="nucleotide sequence ID" value="NZ_VUNJ01000004.1"/>
</dbReference>
<comment type="caution">
    <text evidence="1">The sequence shown here is derived from an EMBL/GenBank/DDBJ whole genome shotgun (WGS) entry which is preliminary data.</text>
</comment>
<sequence>MAGQKKWVICPVCGRKTRTKIRKDTVLLNFPLFCPKCRKETLIDLKQENIIIKEPDAKTQSR</sequence>
<reference evidence="1 2" key="1">
    <citation type="submission" date="2019-08" db="EMBL/GenBank/DDBJ databases">
        <title>In-depth cultivation of the pig gut microbiome towards novel bacterial diversity and tailored functional studies.</title>
        <authorList>
            <person name="Wylensek D."/>
            <person name="Hitch T.C.A."/>
            <person name="Clavel T."/>
        </authorList>
    </citation>
    <scope>NUCLEOTIDE SEQUENCE [LARGE SCALE GENOMIC DNA]</scope>
    <source>
        <strain evidence="1 2">WCA3-601-WT-6J</strain>
    </source>
</reference>
<accession>A0A6I2U624</accession>
<gene>
    <name evidence="1" type="ORF">FYJ76_05410</name>
</gene>
<name>A0A6I2U624_9FIRM</name>
<protein>
    <submittedName>
        <fullName evidence="1">Conjugal transfer protein</fullName>
    </submittedName>
</protein>
<dbReference type="AlphaFoldDB" id="A0A6I2U624"/>
<evidence type="ECO:0000313" key="2">
    <source>
        <dbReference type="Proteomes" id="UP000431913"/>
    </source>
</evidence>
<dbReference type="EMBL" id="VUNJ01000004">
    <property type="protein sequence ID" value="MST91379.1"/>
    <property type="molecule type" value="Genomic_DNA"/>
</dbReference>